<dbReference type="SUPFAM" id="SSF102522">
    <property type="entry name" value="Bacterial fluorinating enzyme, N-terminal domain"/>
    <property type="match status" value="1"/>
</dbReference>
<reference evidence="5" key="1">
    <citation type="submission" date="2020-04" db="EMBL/GenBank/DDBJ databases">
        <authorList>
            <person name="Zhang T."/>
        </authorList>
    </citation>
    <scope>NUCLEOTIDE SEQUENCE</scope>
    <source>
        <strain evidence="5">HKST-UBA02</strain>
    </source>
</reference>
<protein>
    <submittedName>
        <fullName evidence="5">SAM-dependent chlorinase/fluorinase</fullName>
    </submittedName>
</protein>
<dbReference type="PANTHER" id="PTHR35092:SF1">
    <property type="entry name" value="CHLORINASE MJ1651"/>
    <property type="match status" value="1"/>
</dbReference>
<dbReference type="PANTHER" id="PTHR35092">
    <property type="entry name" value="CHLORINASE MJ1651"/>
    <property type="match status" value="1"/>
</dbReference>
<sequence length="277" mass="29881">MRPPCGVVTLTTDFGIEDSYVGTMKGVGLRIFPEIRIVDITHHVAPTDVLEASLVLESSYPYFPVGAVHVAVVDPGVGTNRRPILVVAQDHYFVGPDNGTFTRILESGTVEAVFVIENPSLMLADISNTFHGRDVFAPAAAYVARGVAPSEFGRQVSDAVRVALPEPKIYANRLAGEVVYIDSFGNVITNISKKQFDENVGRRAVRIRLNGKVVDQVHRSYLEGPQGRLLALFGSSNLLELAVAGGRADRRIGAGKGDTVFVDVLDGEERPAGGFDY</sequence>
<evidence type="ECO:0000256" key="1">
    <source>
        <dbReference type="ARBA" id="ARBA00022691"/>
    </source>
</evidence>
<feature type="domain" description="S-adenosyl-l-methionine hydroxide adenosyltransferase N-terminal" evidence="3">
    <location>
        <begin position="8"/>
        <end position="153"/>
    </location>
</feature>
<gene>
    <name evidence="5" type="ORF">KDA27_15650</name>
</gene>
<dbReference type="PIRSF" id="PIRSF006779">
    <property type="entry name" value="UCP006779"/>
    <property type="match status" value="1"/>
</dbReference>
<comment type="similarity">
    <text evidence="2">Belongs to the SAM hydrolase / SAM-dependent halogenase family.</text>
</comment>
<evidence type="ECO:0000313" key="5">
    <source>
        <dbReference type="EMBL" id="MCA9757240.1"/>
    </source>
</evidence>
<dbReference type="Pfam" id="PF20257">
    <property type="entry name" value="SAM_HAT_C"/>
    <property type="match status" value="1"/>
</dbReference>
<proteinExistence type="inferred from homology"/>
<dbReference type="InterPro" id="IPR023228">
    <property type="entry name" value="SAM_OH_AdoTrfase_N_sf"/>
</dbReference>
<accession>A0A956NDB0</accession>
<comment type="caution">
    <text evidence="5">The sequence shown here is derived from an EMBL/GenBank/DDBJ whole genome shotgun (WGS) entry which is preliminary data.</text>
</comment>
<dbReference type="Proteomes" id="UP000739538">
    <property type="component" value="Unassembled WGS sequence"/>
</dbReference>
<reference evidence="5" key="2">
    <citation type="journal article" date="2021" name="Microbiome">
        <title>Successional dynamics and alternative stable states in a saline activated sludge microbial community over 9 years.</title>
        <authorList>
            <person name="Wang Y."/>
            <person name="Ye J."/>
            <person name="Ju F."/>
            <person name="Liu L."/>
            <person name="Boyd J.A."/>
            <person name="Deng Y."/>
            <person name="Parks D.H."/>
            <person name="Jiang X."/>
            <person name="Yin X."/>
            <person name="Woodcroft B.J."/>
            <person name="Tyson G.W."/>
            <person name="Hugenholtz P."/>
            <person name="Polz M.F."/>
            <person name="Zhang T."/>
        </authorList>
    </citation>
    <scope>NUCLEOTIDE SEQUENCE</scope>
    <source>
        <strain evidence="5">HKST-UBA02</strain>
    </source>
</reference>
<dbReference type="Gene3D" id="3.40.50.10790">
    <property type="entry name" value="S-adenosyl-l-methionine hydroxide adenosyltransferase, N-terminal"/>
    <property type="match status" value="1"/>
</dbReference>
<evidence type="ECO:0000313" key="6">
    <source>
        <dbReference type="Proteomes" id="UP000739538"/>
    </source>
</evidence>
<feature type="domain" description="S-adenosyl-l-methionine hydroxide adenosyltransferase C-terminal" evidence="4">
    <location>
        <begin position="176"/>
        <end position="260"/>
    </location>
</feature>
<dbReference type="InterPro" id="IPR023227">
    <property type="entry name" value="SAM_OH_AdoTrfase_C_sf"/>
</dbReference>
<dbReference type="Pfam" id="PF01887">
    <property type="entry name" value="SAM_HAT_N"/>
    <property type="match status" value="1"/>
</dbReference>
<dbReference type="InterPro" id="IPR046470">
    <property type="entry name" value="SAM_HAT_C"/>
</dbReference>
<dbReference type="EMBL" id="JAGQHS010000089">
    <property type="protein sequence ID" value="MCA9757240.1"/>
    <property type="molecule type" value="Genomic_DNA"/>
</dbReference>
<dbReference type="Gene3D" id="2.40.30.90">
    <property type="entry name" value="Bacterial fluorinating enzyme like"/>
    <property type="match status" value="1"/>
</dbReference>
<dbReference type="InterPro" id="IPR046469">
    <property type="entry name" value="SAM_HAT_N"/>
</dbReference>
<keyword evidence="1" id="KW-0949">S-adenosyl-L-methionine</keyword>
<organism evidence="5 6">
    <name type="scientific">Eiseniibacteriota bacterium</name>
    <dbReference type="NCBI Taxonomy" id="2212470"/>
    <lineage>
        <taxon>Bacteria</taxon>
        <taxon>Candidatus Eiseniibacteriota</taxon>
    </lineage>
</organism>
<evidence type="ECO:0000256" key="2">
    <source>
        <dbReference type="ARBA" id="ARBA00024035"/>
    </source>
</evidence>
<dbReference type="InterPro" id="IPR002747">
    <property type="entry name" value="SAM_OH_AdoTrfase"/>
</dbReference>
<name>A0A956NDB0_UNCEI</name>
<dbReference type="SUPFAM" id="SSF101852">
    <property type="entry name" value="Bacterial fluorinating enzyme, C-terminal domain"/>
    <property type="match status" value="1"/>
</dbReference>
<evidence type="ECO:0000259" key="4">
    <source>
        <dbReference type="Pfam" id="PF20257"/>
    </source>
</evidence>
<dbReference type="AlphaFoldDB" id="A0A956NDB0"/>
<evidence type="ECO:0000259" key="3">
    <source>
        <dbReference type="Pfam" id="PF01887"/>
    </source>
</evidence>